<dbReference type="EMBL" id="SLXO01000003">
    <property type="protein sequence ID" value="TCP36427.1"/>
    <property type="molecule type" value="Genomic_DNA"/>
</dbReference>
<dbReference type="SUPFAM" id="SSF159594">
    <property type="entry name" value="XCC0632-like"/>
    <property type="match status" value="1"/>
</dbReference>
<evidence type="ECO:0000259" key="1">
    <source>
        <dbReference type="Pfam" id="PF03886"/>
    </source>
</evidence>
<evidence type="ECO:0000313" key="3">
    <source>
        <dbReference type="Proteomes" id="UP000295399"/>
    </source>
</evidence>
<protein>
    <submittedName>
        <fullName evidence="2">Cholesterol transport system auxiliary component</fullName>
    </submittedName>
</protein>
<sequence length="214" mass="23285">MTCRVWRLSTLAGVAGLAGLMVLAGCNPLVELPGQGQPPDFYRLSPPSQDRGPSAIAPARVVLVETPSVPGELAGSDIAVRADDNRINFIDGARWTDRTPDLLRRYLVSALRRAGPIKGIDGREDIDIQADYRLRIDVERFYAEVHDTPRVDIRLTATLLRNGPVVLLADRVFSAERSADNKRAGAIVDAFDGAMDRITADLEAWLTAEMAPAP</sequence>
<dbReference type="PROSITE" id="PS51257">
    <property type="entry name" value="PROKAR_LIPOPROTEIN"/>
    <property type="match status" value="1"/>
</dbReference>
<dbReference type="AlphaFoldDB" id="A0A4R2PLT1"/>
<dbReference type="OrthoDB" id="9808689at2"/>
<organism evidence="2 3">
    <name type="scientific">Rhodothalassium salexigens DSM 2132</name>
    <dbReference type="NCBI Taxonomy" id="1188247"/>
    <lineage>
        <taxon>Bacteria</taxon>
        <taxon>Pseudomonadati</taxon>
        <taxon>Pseudomonadota</taxon>
        <taxon>Alphaproteobacteria</taxon>
        <taxon>Rhodothalassiales</taxon>
        <taxon>Rhodothalassiaceae</taxon>
        <taxon>Rhodothalassium</taxon>
    </lineage>
</organism>
<dbReference type="InParanoid" id="A0A4R2PLT1"/>
<proteinExistence type="predicted"/>
<dbReference type="Proteomes" id="UP000295399">
    <property type="component" value="Unassembled WGS sequence"/>
</dbReference>
<dbReference type="InterPro" id="IPR005586">
    <property type="entry name" value="ABC_trans_aux"/>
</dbReference>
<dbReference type="Pfam" id="PF03886">
    <property type="entry name" value="ABC_trans_aux"/>
    <property type="match status" value="1"/>
</dbReference>
<keyword evidence="3" id="KW-1185">Reference proteome</keyword>
<evidence type="ECO:0000313" key="2">
    <source>
        <dbReference type="EMBL" id="TCP36427.1"/>
    </source>
</evidence>
<dbReference type="Gene3D" id="3.40.50.10610">
    <property type="entry name" value="ABC-type transport auxiliary lipoprotein component"/>
    <property type="match status" value="1"/>
</dbReference>
<comment type="caution">
    <text evidence="2">The sequence shown here is derived from an EMBL/GenBank/DDBJ whole genome shotgun (WGS) entry which is preliminary data.</text>
</comment>
<accession>A0A4R2PLT1</accession>
<dbReference type="RefSeq" id="WP_132707963.1">
    <property type="nucleotide sequence ID" value="NZ_JACIGF010000003.1"/>
</dbReference>
<feature type="domain" description="ABC-type transport auxiliary lipoprotein component" evidence="1">
    <location>
        <begin position="42"/>
        <end position="201"/>
    </location>
</feature>
<gene>
    <name evidence="2" type="ORF">EV659_103318</name>
</gene>
<name>A0A4R2PLT1_RHOSA</name>
<reference evidence="2 3" key="1">
    <citation type="submission" date="2019-03" db="EMBL/GenBank/DDBJ databases">
        <title>Genomic Encyclopedia of Type Strains, Phase IV (KMG-IV): sequencing the most valuable type-strain genomes for metagenomic binning, comparative biology and taxonomic classification.</title>
        <authorList>
            <person name="Goeker M."/>
        </authorList>
    </citation>
    <scope>NUCLEOTIDE SEQUENCE [LARGE SCALE GENOMIC DNA]</scope>
    <source>
        <strain evidence="2 3">DSM 2132</strain>
    </source>
</reference>